<name>A0A644ZJF9_9ZZZZ</name>
<dbReference type="InterPro" id="IPR007358">
    <property type="entry name" value="Nucleoid_associated_NdpA"/>
</dbReference>
<dbReference type="GO" id="GO:0009295">
    <property type="term" value="C:nucleoid"/>
    <property type="evidence" value="ECO:0007669"/>
    <property type="project" value="InterPro"/>
</dbReference>
<accession>A0A644ZJF9</accession>
<gene>
    <name evidence="1" type="ORF">SDC9_87651</name>
</gene>
<proteinExistence type="predicted"/>
<dbReference type="Pfam" id="PF04245">
    <property type="entry name" value="NA37"/>
    <property type="match status" value="1"/>
</dbReference>
<dbReference type="EMBL" id="VSSQ01009210">
    <property type="protein sequence ID" value="MPM41002.1"/>
    <property type="molecule type" value="Genomic_DNA"/>
</dbReference>
<comment type="caution">
    <text evidence="1">The sequence shown here is derived from an EMBL/GenBank/DDBJ whole genome shotgun (WGS) entry which is preliminary data.</text>
</comment>
<evidence type="ECO:0000313" key="1">
    <source>
        <dbReference type="EMBL" id="MPM41002.1"/>
    </source>
</evidence>
<sequence length="366" mass="41817">MPGDIQFDFWRLDRVVVHEIFLRDQEYVPPSYGTALFNLGRDTKETFLKRIQSAVSNDSKCMGMRIVENNEGSFLAYARALLDTTTDEEFLASAKSFADLLVRAQTSRAIPGGILIIFTGTVSPTAHRFVGAVKAESQDGFVRQMSEQGPTLQLIRELFLTPSAKMYKLGIFIEKSRTPNPDDPVEDNFFAFVYDYLMTKVNRDVAAIYFYRGFLGCDFPKDAARETKIFFDLTKKFIFSHPDLTDEEKYEHFADLQSYLRSTESTVHTSTFADRYMAQDEDRDSYVNYMRDSGFPSTAVRKDIRDIENRLKNRKVKFGSSIRLSGPADKMDQLVSIEKISGPEDDEGVAPEWSKIIIKDRLRGTE</sequence>
<reference evidence="1" key="1">
    <citation type="submission" date="2019-08" db="EMBL/GenBank/DDBJ databases">
        <authorList>
            <person name="Kucharzyk K."/>
            <person name="Murdoch R.W."/>
            <person name="Higgins S."/>
            <person name="Loffler F."/>
        </authorList>
    </citation>
    <scope>NUCLEOTIDE SEQUENCE</scope>
</reference>
<dbReference type="AlphaFoldDB" id="A0A644ZJF9"/>
<evidence type="ECO:0008006" key="2">
    <source>
        <dbReference type="Google" id="ProtNLM"/>
    </source>
</evidence>
<protein>
    <recommendedName>
        <fullName evidence="2">Nucleoid-associated protein YejK</fullName>
    </recommendedName>
</protein>
<organism evidence="1">
    <name type="scientific">bioreactor metagenome</name>
    <dbReference type="NCBI Taxonomy" id="1076179"/>
    <lineage>
        <taxon>unclassified sequences</taxon>
        <taxon>metagenomes</taxon>
        <taxon>ecological metagenomes</taxon>
    </lineage>
</organism>